<feature type="transmembrane region" description="Helical" evidence="6">
    <location>
        <begin position="403"/>
        <end position="430"/>
    </location>
</feature>
<feature type="transmembrane region" description="Helical" evidence="6">
    <location>
        <begin position="442"/>
        <end position="460"/>
    </location>
</feature>
<feature type="transmembrane region" description="Helical" evidence="6">
    <location>
        <begin position="335"/>
        <end position="357"/>
    </location>
</feature>
<gene>
    <name evidence="8" type="ORF">Micbo1qcDRAFT_223359</name>
</gene>
<dbReference type="PANTHER" id="PTHR23502">
    <property type="entry name" value="MAJOR FACILITATOR SUPERFAMILY"/>
    <property type="match status" value="1"/>
</dbReference>
<proteinExistence type="predicted"/>
<evidence type="ECO:0000256" key="2">
    <source>
        <dbReference type="ARBA" id="ARBA00022692"/>
    </source>
</evidence>
<reference evidence="9" key="1">
    <citation type="submission" date="2016-02" db="EMBL/GenBank/DDBJ databases">
        <title>Draft genome sequence of Microdochium bolleyi, a fungal endophyte of beachgrass.</title>
        <authorList>
            <consortium name="DOE Joint Genome Institute"/>
            <person name="David A.S."/>
            <person name="May G."/>
            <person name="Haridas S."/>
            <person name="Lim J."/>
            <person name="Wang M."/>
            <person name="Labutti K."/>
            <person name="Lipzen A."/>
            <person name="Barry K."/>
            <person name="Grigoriev I.V."/>
        </authorList>
    </citation>
    <scope>NUCLEOTIDE SEQUENCE [LARGE SCALE GENOMIC DNA]</scope>
    <source>
        <strain evidence="9">J235TASD1</strain>
    </source>
</reference>
<feature type="transmembrane region" description="Helical" evidence="6">
    <location>
        <begin position="149"/>
        <end position="171"/>
    </location>
</feature>
<evidence type="ECO:0000256" key="1">
    <source>
        <dbReference type="ARBA" id="ARBA00004141"/>
    </source>
</evidence>
<dbReference type="InterPro" id="IPR020846">
    <property type="entry name" value="MFS_dom"/>
</dbReference>
<dbReference type="GO" id="GO:0022857">
    <property type="term" value="F:transmembrane transporter activity"/>
    <property type="evidence" value="ECO:0007669"/>
    <property type="project" value="InterPro"/>
</dbReference>
<dbReference type="Pfam" id="PF07690">
    <property type="entry name" value="MFS_1"/>
    <property type="match status" value="1"/>
</dbReference>
<name>A0A136IK14_9PEZI</name>
<comment type="subcellular location">
    <subcellularLocation>
        <location evidence="1">Membrane</location>
        <topology evidence="1">Multi-pass membrane protein</topology>
    </subcellularLocation>
</comment>
<keyword evidence="4 6" id="KW-0472">Membrane</keyword>
<feature type="transmembrane region" description="Helical" evidence="6">
    <location>
        <begin position="209"/>
        <end position="229"/>
    </location>
</feature>
<feature type="transmembrane region" description="Helical" evidence="6">
    <location>
        <begin position="92"/>
        <end position="112"/>
    </location>
</feature>
<sequence length="507" mass="53985">MAFGILEPTTTGQSGIIPGTTLLKGPDPRSHDDNAGDTVDKPIMHLSRVRQELYFAMLLFGACLTGVIGPVLVPGFLLVAADLGTTLLNVTLLNGTLIMALGVGSYVLAVLARVVGRRLVFMITTLVLIASCVWAALSPSYGSLLGSRVAQGLSMAAFFSVGGTTSITDVFHVRERGRRSGSWNFAVLCSVNIAPIISGYVITTLGWRWCFWILAISFGVSLAAVWFLYPEPCHGSVGMVHHSDMVIDGHCGADSRPFTPNRKIWRRLLGVQHIRFGTFGDVWRGLVEPLALLWHPAAIWSCVLWSIIFTWVIVLGAVAAQIFSAPPYLMPATEIGVLVGVAPLIGSAIGTVFAGWFSDKAASVLSARNGGVFEAEFRLLTMIPCLVGVVVGAYGLGRAIGDGLSPLVCGVFLVILNVGVGAGCTGIVAYTNDVFNAKSGEVFGLAMLIKSAFAFGLTFMLNDFYAQQGPVIFFSTWGGLSTFGCLVTIPMYVYGKRARARMGAQAE</sequence>
<dbReference type="Gene3D" id="1.20.1250.20">
    <property type="entry name" value="MFS general substrate transporter like domains"/>
    <property type="match status" value="1"/>
</dbReference>
<feature type="transmembrane region" description="Helical" evidence="6">
    <location>
        <begin position="377"/>
        <end position="397"/>
    </location>
</feature>
<feature type="compositionally biased region" description="Basic and acidic residues" evidence="5">
    <location>
        <begin position="26"/>
        <end position="38"/>
    </location>
</feature>
<evidence type="ECO:0000313" key="9">
    <source>
        <dbReference type="Proteomes" id="UP000070501"/>
    </source>
</evidence>
<feature type="domain" description="Major facilitator superfamily (MFS) profile" evidence="7">
    <location>
        <begin position="54"/>
        <end position="496"/>
    </location>
</feature>
<evidence type="ECO:0000256" key="6">
    <source>
        <dbReference type="SAM" id="Phobius"/>
    </source>
</evidence>
<dbReference type="InterPro" id="IPR011701">
    <property type="entry name" value="MFS"/>
</dbReference>
<dbReference type="InParanoid" id="A0A136IK14"/>
<keyword evidence="9" id="KW-1185">Reference proteome</keyword>
<feature type="transmembrane region" description="Helical" evidence="6">
    <location>
        <begin position="298"/>
        <end position="323"/>
    </location>
</feature>
<dbReference type="SUPFAM" id="SSF103473">
    <property type="entry name" value="MFS general substrate transporter"/>
    <property type="match status" value="1"/>
</dbReference>
<dbReference type="AlphaFoldDB" id="A0A136IK14"/>
<evidence type="ECO:0000256" key="4">
    <source>
        <dbReference type="ARBA" id="ARBA00023136"/>
    </source>
</evidence>
<dbReference type="PANTHER" id="PTHR23502:SF20">
    <property type="entry name" value="TRANSPORTER, PUTATIVE (AFU_ORTHOLOGUE AFUA_6G13880)-RELATED"/>
    <property type="match status" value="1"/>
</dbReference>
<organism evidence="8 9">
    <name type="scientific">Microdochium bolleyi</name>
    <dbReference type="NCBI Taxonomy" id="196109"/>
    <lineage>
        <taxon>Eukaryota</taxon>
        <taxon>Fungi</taxon>
        <taxon>Dikarya</taxon>
        <taxon>Ascomycota</taxon>
        <taxon>Pezizomycotina</taxon>
        <taxon>Sordariomycetes</taxon>
        <taxon>Xylariomycetidae</taxon>
        <taxon>Xylariales</taxon>
        <taxon>Microdochiaceae</taxon>
        <taxon>Microdochium</taxon>
    </lineage>
</organism>
<feature type="transmembrane region" description="Helical" evidence="6">
    <location>
        <begin position="53"/>
        <end position="80"/>
    </location>
</feature>
<keyword evidence="2 6" id="KW-0812">Transmembrane</keyword>
<dbReference type="PROSITE" id="PS50850">
    <property type="entry name" value="MFS"/>
    <property type="match status" value="1"/>
</dbReference>
<dbReference type="OrthoDB" id="2585655at2759"/>
<keyword evidence="3 6" id="KW-1133">Transmembrane helix</keyword>
<dbReference type="Proteomes" id="UP000070501">
    <property type="component" value="Unassembled WGS sequence"/>
</dbReference>
<dbReference type="STRING" id="196109.A0A136IK14"/>
<dbReference type="GO" id="GO:0005886">
    <property type="term" value="C:plasma membrane"/>
    <property type="evidence" value="ECO:0007669"/>
    <property type="project" value="TreeGrafter"/>
</dbReference>
<accession>A0A136IK14</accession>
<evidence type="ECO:0000259" key="7">
    <source>
        <dbReference type="PROSITE" id="PS50850"/>
    </source>
</evidence>
<feature type="transmembrane region" description="Helical" evidence="6">
    <location>
        <begin position="183"/>
        <end position="203"/>
    </location>
</feature>
<evidence type="ECO:0000313" key="8">
    <source>
        <dbReference type="EMBL" id="KXJ85322.1"/>
    </source>
</evidence>
<feature type="transmembrane region" description="Helical" evidence="6">
    <location>
        <begin position="119"/>
        <end position="137"/>
    </location>
</feature>
<dbReference type="EMBL" id="KQ964285">
    <property type="protein sequence ID" value="KXJ85322.1"/>
    <property type="molecule type" value="Genomic_DNA"/>
</dbReference>
<protein>
    <submittedName>
        <fullName evidence="8">Major facilitator superfamily domain-containing protein</fullName>
    </submittedName>
</protein>
<evidence type="ECO:0000256" key="5">
    <source>
        <dbReference type="SAM" id="MobiDB-lite"/>
    </source>
</evidence>
<dbReference type="InterPro" id="IPR036259">
    <property type="entry name" value="MFS_trans_sf"/>
</dbReference>
<evidence type="ECO:0000256" key="3">
    <source>
        <dbReference type="ARBA" id="ARBA00022989"/>
    </source>
</evidence>
<feature type="region of interest" description="Disordered" evidence="5">
    <location>
        <begin position="1"/>
        <end position="38"/>
    </location>
</feature>
<feature type="transmembrane region" description="Helical" evidence="6">
    <location>
        <begin position="472"/>
        <end position="494"/>
    </location>
</feature>